<organism evidence="2 3">
    <name type="scientific">Orbilia brochopaga</name>
    <dbReference type="NCBI Taxonomy" id="3140254"/>
    <lineage>
        <taxon>Eukaryota</taxon>
        <taxon>Fungi</taxon>
        <taxon>Dikarya</taxon>
        <taxon>Ascomycota</taxon>
        <taxon>Pezizomycotina</taxon>
        <taxon>Orbiliomycetes</taxon>
        <taxon>Orbiliales</taxon>
        <taxon>Orbiliaceae</taxon>
        <taxon>Orbilia</taxon>
    </lineage>
</organism>
<evidence type="ECO:0000313" key="3">
    <source>
        <dbReference type="Proteomes" id="UP001375240"/>
    </source>
</evidence>
<evidence type="ECO:0000256" key="1">
    <source>
        <dbReference type="SAM" id="MobiDB-lite"/>
    </source>
</evidence>
<feature type="compositionally biased region" description="Acidic residues" evidence="1">
    <location>
        <begin position="175"/>
        <end position="184"/>
    </location>
</feature>
<protein>
    <recommendedName>
        <fullName evidence="4">F-box domain-containing protein</fullName>
    </recommendedName>
</protein>
<name>A0AAV9VAM2_9PEZI</name>
<gene>
    <name evidence="2" type="ORF">TWF696_003771</name>
</gene>
<reference evidence="2 3" key="1">
    <citation type="submission" date="2019-10" db="EMBL/GenBank/DDBJ databases">
        <authorList>
            <person name="Palmer J.M."/>
        </authorList>
    </citation>
    <scope>NUCLEOTIDE SEQUENCE [LARGE SCALE GENOMIC DNA]</scope>
    <source>
        <strain evidence="2 3">TWF696</strain>
    </source>
</reference>
<dbReference type="Proteomes" id="UP001375240">
    <property type="component" value="Unassembled WGS sequence"/>
</dbReference>
<evidence type="ECO:0008006" key="4">
    <source>
        <dbReference type="Google" id="ProtNLM"/>
    </source>
</evidence>
<dbReference type="AlphaFoldDB" id="A0AAV9VAM2"/>
<accession>A0AAV9VAM2</accession>
<proteinExistence type="predicted"/>
<evidence type="ECO:0000313" key="2">
    <source>
        <dbReference type="EMBL" id="KAK6354631.1"/>
    </source>
</evidence>
<keyword evidence="3" id="KW-1185">Reference proteome</keyword>
<comment type="caution">
    <text evidence="2">The sequence shown here is derived from an EMBL/GenBank/DDBJ whole genome shotgun (WGS) entry which is preliminary data.</text>
</comment>
<sequence>MGFLKRGKQSLRSRSNMAALPVAAPSTSAPEPAAPSPPVTASRLEHLPVEILQRIFLTSRNPDLALVSPYLLRVLSSSYLRSAFFTTTILDESLSVPEYRAALSSLLTRRFFTLEVLERVEALLWEPHFRARILAEHPSAQPFPLAHDSTSDTWSLSEPCPWTFSVQVPGQDREGTDDDGDPNEPEPVVRRTMYLPSLKYRVAWQLLDLRTMHFPKHRFLLPPYTPKKMEFLSALSRRMPDFWAGVTFEDRGVWCSRAMEIAVRKRCAAMVYLLLCDFHTSLDIRHIRLALLPPDNGDIASLEPEWSRQPNTVSRKDDKIMLKTVMQMRYPHAPEAEAFTEFVETMKDWRECGGRLTEIGWPPYSPDLEDGLRVLWAIDQVGPGGRTSIGAGIRAPAQYLSAAFPSMIGELDVLSDEVLWEAAVEQRGPLLDWLMALGSPPVSLVERICNS</sequence>
<dbReference type="EMBL" id="JAVHNQ010000002">
    <property type="protein sequence ID" value="KAK6354631.1"/>
    <property type="molecule type" value="Genomic_DNA"/>
</dbReference>
<feature type="region of interest" description="Disordered" evidence="1">
    <location>
        <begin position="167"/>
        <end position="188"/>
    </location>
</feature>